<dbReference type="EMBL" id="NVSR01000028">
    <property type="protein sequence ID" value="PCI28689.1"/>
    <property type="molecule type" value="Genomic_DNA"/>
</dbReference>
<accession>A0A2A4T5X4</accession>
<comment type="caution">
    <text evidence="2">The sequence shown here is derived from an EMBL/GenBank/DDBJ whole genome shotgun (WGS) entry which is preliminary data.</text>
</comment>
<gene>
    <name evidence="2" type="ORF">COB67_05800</name>
</gene>
<evidence type="ECO:0000313" key="3">
    <source>
        <dbReference type="Proteomes" id="UP000218113"/>
    </source>
</evidence>
<proteinExistence type="predicted"/>
<evidence type="ECO:0000313" key="2">
    <source>
        <dbReference type="EMBL" id="PCI28689.1"/>
    </source>
</evidence>
<evidence type="ECO:0000256" key="1">
    <source>
        <dbReference type="SAM" id="SignalP"/>
    </source>
</evidence>
<protein>
    <submittedName>
        <fullName evidence="2">Uncharacterized protein</fullName>
    </submittedName>
</protein>
<feature type="chain" id="PRO_5012178619" evidence="1">
    <location>
        <begin position="28"/>
        <end position="131"/>
    </location>
</feature>
<reference evidence="3" key="1">
    <citation type="submission" date="2017-08" db="EMBL/GenBank/DDBJ databases">
        <title>A dynamic microbial community with high functional redundancy inhabits the cold, oxic subseafloor aquifer.</title>
        <authorList>
            <person name="Tully B.J."/>
            <person name="Wheat C.G."/>
            <person name="Glazer B.T."/>
            <person name="Huber J.A."/>
        </authorList>
    </citation>
    <scope>NUCLEOTIDE SEQUENCE [LARGE SCALE GENOMIC DNA]</scope>
</reference>
<organism evidence="2 3">
    <name type="scientific">SAR324 cluster bacterium</name>
    <dbReference type="NCBI Taxonomy" id="2024889"/>
    <lineage>
        <taxon>Bacteria</taxon>
        <taxon>Deltaproteobacteria</taxon>
        <taxon>SAR324 cluster</taxon>
    </lineage>
</organism>
<keyword evidence="1" id="KW-0732">Signal</keyword>
<dbReference type="Proteomes" id="UP000218113">
    <property type="component" value="Unassembled WGS sequence"/>
</dbReference>
<name>A0A2A4T5X4_9DELT</name>
<sequence>MKPRVLFLPCFLILTLLSVCFPSSSQAQNLESWQSWSVATEVRAKIWLRVRCRQETDGEEAKWQFQMINNTISKMKMTLDFWDGDDYFARWTIFLSPGQARISGLYGTANFLCQAGRGIPEFEELEFTWKN</sequence>
<feature type="signal peptide" evidence="1">
    <location>
        <begin position="1"/>
        <end position="27"/>
    </location>
</feature>
<dbReference type="AlphaFoldDB" id="A0A2A4T5X4"/>